<dbReference type="Proteomes" id="UP000290624">
    <property type="component" value="Unassembled WGS sequence"/>
</dbReference>
<organism evidence="2 3">
    <name type="scientific">Propioniciclava flava</name>
    <dbReference type="NCBI Taxonomy" id="2072026"/>
    <lineage>
        <taxon>Bacteria</taxon>
        <taxon>Bacillati</taxon>
        <taxon>Actinomycetota</taxon>
        <taxon>Actinomycetes</taxon>
        <taxon>Propionibacteriales</taxon>
        <taxon>Propionibacteriaceae</taxon>
        <taxon>Propioniciclava</taxon>
    </lineage>
</organism>
<dbReference type="EMBL" id="PPCV01000001">
    <property type="protein sequence ID" value="RXW33211.1"/>
    <property type="molecule type" value="Genomic_DNA"/>
</dbReference>
<protein>
    <submittedName>
        <fullName evidence="2">Uncharacterized protein</fullName>
    </submittedName>
</protein>
<proteinExistence type="predicted"/>
<reference evidence="2 3" key="1">
    <citation type="submission" date="2018-01" db="EMBL/GenBank/DDBJ databases">
        <title>Lactibacter flavus gen. nov., sp. nov., a novel bacterium of the family Propionibacteriaceae isolated from raw milk and dairy products.</title>
        <authorList>
            <person name="Wenning M."/>
            <person name="Breitenwieser F."/>
            <person name="Huptas C."/>
            <person name="von Neubeck M."/>
            <person name="Busse H.-J."/>
            <person name="Scherer S."/>
        </authorList>
    </citation>
    <scope>NUCLEOTIDE SEQUENCE [LARGE SCALE GENOMIC DNA]</scope>
    <source>
        <strain evidence="2 3">VG341</strain>
    </source>
</reference>
<keyword evidence="3" id="KW-1185">Reference proteome</keyword>
<evidence type="ECO:0000313" key="3">
    <source>
        <dbReference type="Proteomes" id="UP000290624"/>
    </source>
</evidence>
<dbReference type="AlphaFoldDB" id="A0A4Q2EI92"/>
<sequence>MEPAHLDADNAPDMNTHGPGDDGGPEAEEQVIPPHTGNREIDEALQRLQLGQDVHTHHDALAAAIDAVQRALNPGEAGPRPTP</sequence>
<gene>
    <name evidence="2" type="ORF">C1706_00035</name>
</gene>
<name>A0A4Q2EI92_9ACTN</name>
<comment type="caution">
    <text evidence="2">The sequence shown here is derived from an EMBL/GenBank/DDBJ whole genome shotgun (WGS) entry which is preliminary data.</text>
</comment>
<evidence type="ECO:0000313" key="2">
    <source>
        <dbReference type="EMBL" id="RXW33211.1"/>
    </source>
</evidence>
<accession>A0A4Q2EI92</accession>
<feature type="region of interest" description="Disordered" evidence="1">
    <location>
        <begin position="1"/>
        <end position="38"/>
    </location>
</feature>
<dbReference type="RefSeq" id="WP_129457176.1">
    <property type="nucleotide sequence ID" value="NZ_PPCV01000001.1"/>
</dbReference>
<evidence type="ECO:0000256" key="1">
    <source>
        <dbReference type="SAM" id="MobiDB-lite"/>
    </source>
</evidence>